<evidence type="ECO:0000313" key="1">
    <source>
        <dbReference type="EMBL" id="KIM38791.1"/>
    </source>
</evidence>
<sequence length="137" mass="15442">MIQIWMTIGLAQYPARKGKGIEDNWQRPSSDRKHHCLIQNPSSASTSFTTPKPFSNVVINRSIRQICLSLLRPRGTTFLCMSDRRSRKHLGHSHQLCLCERGCLTARRCELIDHPSPSTGRLIDVLYPPACSTLLSA</sequence>
<evidence type="ECO:0000313" key="2">
    <source>
        <dbReference type="Proteomes" id="UP000053424"/>
    </source>
</evidence>
<protein>
    <submittedName>
        <fullName evidence="1">Uncharacterized protein</fullName>
    </submittedName>
</protein>
<dbReference type="AlphaFoldDB" id="A0A0C3C5C6"/>
<accession>A0A0C3C5C6</accession>
<keyword evidence="2" id="KW-1185">Reference proteome</keyword>
<organism evidence="1 2">
    <name type="scientific">Hebeloma cylindrosporum</name>
    <dbReference type="NCBI Taxonomy" id="76867"/>
    <lineage>
        <taxon>Eukaryota</taxon>
        <taxon>Fungi</taxon>
        <taxon>Dikarya</taxon>
        <taxon>Basidiomycota</taxon>
        <taxon>Agaricomycotina</taxon>
        <taxon>Agaricomycetes</taxon>
        <taxon>Agaricomycetidae</taxon>
        <taxon>Agaricales</taxon>
        <taxon>Agaricineae</taxon>
        <taxon>Hymenogastraceae</taxon>
        <taxon>Hebeloma</taxon>
    </lineage>
</organism>
<gene>
    <name evidence="1" type="ORF">M413DRAFT_237307</name>
</gene>
<dbReference type="HOGENOM" id="CLU_1865371_0_0_1"/>
<reference evidence="2" key="2">
    <citation type="submission" date="2015-01" db="EMBL/GenBank/DDBJ databases">
        <title>Evolutionary Origins and Diversification of the Mycorrhizal Mutualists.</title>
        <authorList>
            <consortium name="DOE Joint Genome Institute"/>
            <consortium name="Mycorrhizal Genomics Consortium"/>
            <person name="Kohler A."/>
            <person name="Kuo A."/>
            <person name="Nagy L.G."/>
            <person name="Floudas D."/>
            <person name="Copeland A."/>
            <person name="Barry K.W."/>
            <person name="Cichocki N."/>
            <person name="Veneault-Fourrey C."/>
            <person name="LaButti K."/>
            <person name="Lindquist E.A."/>
            <person name="Lipzen A."/>
            <person name="Lundell T."/>
            <person name="Morin E."/>
            <person name="Murat C."/>
            <person name="Riley R."/>
            <person name="Ohm R."/>
            <person name="Sun H."/>
            <person name="Tunlid A."/>
            <person name="Henrissat B."/>
            <person name="Grigoriev I.V."/>
            <person name="Hibbett D.S."/>
            <person name="Martin F."/>
        </authorList>
    </citation>
    <scope>NUCLEOTIDE SEQUENCE [LARGE SCALE GENOMIC DNA]</scope>
    <source>
        <strain evidence="2">h7</strain>
    </source>
</reference>
<dbReference type="EMBL" id="KN831788">
    <property type="protein sequence ID" value="KIM38791.1"/>
    <property type="molecule type" value="Genomic_DNA"/>
</dbReference>
<proteinExistence type="predicted"/>
<name>A0A0C3C5C6_HEBCY</name>
<reference evidence="1 2" key="1">
    <citation type="submission" date="2014-04" db="EMBL/GenBank/DDBJ databases">
        <authorList>
            <consortium name="DOE Joint Genome Institute"/>
            <person name="Kuo A."/>
            <person name="Gay G."/>
            <person name="Dore J."/>
            <person name="Kohler A."/>
            <person name="Nagy L.G."/>
            <person name="Floudas D."/>
            <person name="Copeland A."/>
            <person name="Barry K.W."/>
            <person name="Cichocki N."/>
            <person name="Veneault-Fourrey C."/>
            <person name="LaButti K."/>
            <person name="Lindquist E.A."/>
            <person name="Lipzen A."/>
            <person name="Lundell T."/>
            <person name="Morin E."/>
            <person name="Murat C."/>
            <person name="Sun H."/>
            <person name="Tunlid A."/>
            <person name="Henrissat B."/>
            <person name="Grigoriev I.V."/>
            <person name="Hibbett D.S."/>
            <person name="Martin F."/>
            <person name="Nordberg H.P."/>
            <person name="Cantor M.N."/>
            <person name="Hua S.X."/>
        </authorList>
    </citation>
    <scope>NUCLEOTIDE SEQUENCE [LARGE SCALE GENOMIC DNA]</scope>
    <source>
        <strain evidence="2">h7</strain>
    </source>
</reference>
<dbReference type="Proteomes" id="UP000053424">
    <property type="component" value="Unassembled WGS sequence"/>
</dbReference>